<protein>
    <submittedName>
        <fullName evidence="2">Uncharacterized protein</fullName>
    </submittedName>
</protein>
<dbReference type="eggNOG" id="ENOG5033Z03">
    <property type="taxonomic scope" value="Bacteria"/>
</dbReference>
<sequence length="125" mass="13808">MFLNSQMYDDRSLPFAAVCMRLQGGEMTTRPWLTVLAYVLVIVGSTMFFMNAEALLNGDAVECDGSPMRPGQWCASFSGGESFSYDEEKENEAWGELVGYAGVGLGALGIALFTSLWITTRRRNR</sequence>
<keyword evidence="1" id="KW-1133">Transmembrane helix</keyword>
<dbReference type="Proteomes" id="UP000002805">
    <property type="component" value="Chromosome"/>
</dbReference>
<reference evidence="3" key="1">
    <citation type="submission" date="2008-02" db="EMBL/GenBank/DDBJ databases">
        <authorList>
            <consortium name="The Broad Institute Genome Sequencing Platform"/>
            <person name="Fischbach M."/>
            <person name="Ward D."/>
            <person name="Young S."/>
            <person name="Jaffe D."/>
            <person name="Gnerre S."/>
            <person name="Berlin A."/>
            <person name="Heiman D."/>
            <person name="Hepburn T."/>
            <person name="Sykes S."/>
            <person name="Alvarado L."/>
            <person name="Kodira C.D."/>
            <person name="Straight P."/>
            <person name="Clardy J."/>
            <person name="Hung D."/>
            <person name="Kolter R."/>
            <person name="Mekalanos J."/>
            <person name="Walker S."/>
            <person name="Walsh C.T."/>
            <person name="Lander E."/>
            <person name="Galagan J."/>
            <person name="Nusbaum C."/>
            <person name="Birren B."/>
        </authorList>
    </citation>
    <scope>NUCLEOTIDE SEQUENCE [LARGE SCALE GENOMIC DNA]</scope>
    <source>
        <strain evidence="3">ATCC 25486 / DSM 40338 / CBS 914.69 / JCM 4507 / NBRC 13074 / NRRL 2958 / 5647</strain>
    </source>
</reference>
<proteinExistence type="predicted"/>
<accession>B5HAX3</accession>
<gene>
    <name evidence="2" type="ORF">SSDG_02381</name>
</gene>
<feature type="transmembrane region" description="Helical" evidence="1">
    <location>
        <begin position="97"/>
        <end position="118"/>
    </location>
</feature>
<organism evidence="2 3">
    <name type="scientific">Streptomyces pristinaespiralis (strain ATCC 25486 / DSM 40338 / CBS 914.69 / JCM 4507 / KCC S-0507 / NBRC 13074 / NRRL 2958 / 5647)</name>
    <dbReference type="NCBI Taxonomy" id="457429"/>
    <lineage>
        <taxon>Bacteria</taxon>
        <taxon>Bacillati</taxon>
        <taxon>Actinomycetota</taxon>
        <taxon>Actinomycetes</taxon>
        <taxon>Kitasatosporales</taxon>
        <taxon>Streptomycetaceae</taxon>
        <taxon>Streptomyces</taxon>
    </lineage>
</organism>
<name>B5HAX3_STRE2</name>
<dbReference type="EMBL" id="CM000950">
    <property type="protein sequence ID" value="EDY63984.1"/>
    <property type="molecule type" value="Genomic_DNA"/>
</dbReference>
<keyword evidence="1" id="KW-0472">Membrane</keyword>
<evidence type="ECO:0000313" key="3">
    <source>
        <dbReference type="Proteomes" id="UP000002805"/>
    </source>
</evidence>
<reference evidence="3" key="2">
    <citation type="submission" date="2009-10" db="EMBL/GenBank/DDBJ databases">
        <title>The genome sequence of Streptomyces pristinaespiralis strain ATCC 25486.</title>
        <authorList>
            <consortium name="The Broad Institute Genome Sequencing Platform"/>
            <consortium name="Broad Institute Microbial Sequencing Center"/>
            <person name="Fischbach M."/>
            <person name="Godfrey P."/>
            <person name="Ward D."/>
            <person name="Young S."/>
            <person name="Zeng Q."/>
            <person name="Koehrsen M."/>
            <person name="Alvarado L."/>
            <person name="Berlin A.M."/>
            <person name="Bochicchio J."/>
            <person name="Borenstein D."/>
            <person name="Chapman S.B."/>
            <person name="Chen Z."/>
            <person name="Engels R."/>
            <person name="Freedman E."/>
            <person name="Gellesch M."/>
            <person name="Goldberg J."/>
            <person name="Griggs A."/>
            <person name="Gujja S."/>
            <person name="Heilman E.R."/>
            <person name="Heiman D.I."/>
            <person name="Hepburn T.A."/>
            <person name="Howarth C."/>
            <person name="Jen D."/>
            <person name="Larson L."/>
            <person name="Lewis B."/>
            <person name="Mehta T."/>
            <person name="Park D."/>
            <person name="Pearson M."/>
            <person name="Richards J."/>
            <person name="Roberts A."/>
            <person name="Saif S."/>
            <person name="Shea T.D."/>
            <person name="Shenoy N."/>
            <person name="Sisk P."/>
            <person name="Stolte C."/>
            <person name="Sykes S.N."/>
            <person name="Thomson T."/>
            <person name="Walk T."/>
            <person name="White J."/>
            <person name="Yandava C."/>
            <person name="Straight P."/>
            <person name="Clardy J."/>
            <person name="Hung D."/>
            <person name="Kolter R."/>
            <person name="Mekalanos J."/>
            <person name="Walker S."/>
            <person name="Walsh C.T."/>
            <person name="Wieland-Brown L.C."/>
            <person name="Haas B."/>
            <person name="Nusbaum C."/>
            <person name="Birren B."/>
        </authorList>
    </citation>
    <scope>NUCLEOTIDE SEQUENCE [LARGE SCALE GENOMIC DNA]</scope>
    <source>
        <strain evidence="3">ATCC 25486 / DSM 40338 / CBS 914.69 / JCM 4507 / NBRC 13074 / NRRL 2958 / 5647</strain>
    </source>
</reference>
<evidence type="ECO:0000313" key="2">
    <source>
        <dbReference type="EMBL" id="EDY63984.1"/>
    </source>
</evidence>
<evidence type="ECO:0000256" key="1">
    <source>
        <dbReference type="SAM" id="Phobius"/>
    </source>
</evidence>
<feature type="transmembrane region" description="Helical" evidence="1">
    <location>
        <begin position="31"/>
        <end position="50"/>
    </location>
</feature>
<keyword evidence="3" id="KW-1185">Reference proteome</keyword>
<dbReference type="AlphaFoldDB" id="B5HAX3"/>
<dbReference type="HOGENOM" id="CLU_2304440_0_0_11"/>
<keyword evidence="1" id="KW-0812">Transmembrane</keyword>